<feature type="domain" description="FecR N-terminal" evidence="3">
    <location>
        <begin position="10"/>
        <end position="50"/>
    </location>
</feature>
<keyword evidence="1" id="KW-0812">Transmembrane</keyword>
<evidence type="ECO:0000259" key="2">
    <source>
        <dbReference type="Pfam" id="PF04773"/>
    </source>
</evidence>
<dbReference type="PANTHER" id="PTHR30273:SF2">
    <property type="entry name" value="PROTEIN FECR"/>
    <property type="match status" value="1"/>
</dbReference>
<keyword evidence="1" id="KW-0472">Membrane</keyword>
<dbReference type="RefSeq" id="WP_222990473.1">
    <property type="nucleotide sequence ID" value="NZ_JAINVV010000006.1"/>
</dbReference>
<evidence type="ECO:0000259" key="3">
    <source>
        <dbReference type="Pfam" id="PF16220"/>
    </source>
</evidence>
<dbReference type="InterPro" id="IPR012373">
    <property type="entry name" value="Ferrdict_sens_TM"/>
</dbReference>
<accession>A0ABS7PPW7</accession>
<sequence length="314" mass="33423">MASSETDEETAASWAVRLDGGPLEAVDQEALDQWLAADERRAGALLRAEAALAYLDRGRALGAGEEHESKARPARFWKPLVATGSLAATIALAFLLVPASPADRIEIATAIGEIRRVPLADGSVASVNTDSDVEIEMSDDQRRISLKHGEAWFQVAHDRTRPFLVEAGTVRVQAVGTAFSVRRTASGAEILVTEGVVEAWSQGGDGRVRISAGNRGFVPEGSVGVKVTPAPGGIDRALAWRTGELALDGESLGFAAGELNRYNRRAIVIDNPALGREPLVGYFRVDQPEAFARAVASTLGARVRVEGEAIHLDR</sequence>
<keyword evidence="1" id="KW-1133">Transmembrane helix</keyword>
<evidence type="ECO:0000256" key="1">
    <source>
        <dbReference type="SAM" id="Phobius"/>
    </source>
</evidence>
<dbReference type="Pfam" id="PF16220">
    <property type="entry name" value="DUF4880"/>
    <property type="match status" value="1"/>
</dbReference>
<comment type="caution">
    <text evidence="4">The sequence shown here is derived from an EMBL/GenBank/DDBJ whole genome shotgun (WGS) entry which is preliminary data.</text>
</comment>
<gene>
    <name evidence="4" type="ORF">K7G82_13725</name>
</gene>
<name>A0ABS7PPW7_9SPHN</name>
<dbReference type="InterPro" id="IPR006860">
    <property type="entry name" value="FecR"/>
</dbReference>
<dbReference type="PIRSF" id="PIRSF018266">
    <property type="entry name" value="FecR"/>
    <property type="match status" value="1"/>
</dbReference>
<organism evidence="4 5">
    <name type="scientific">Sphingomonas colocasiae</name>
    <dbReference type="NCBI Taxonomy" id="1848973"/>
    <lineage>
        <taxon>Bacteria</taxon>
        <taxon>Pseudomonadati</taxon>
        <taxon>Pseudomonadota</taxon>
        <taxon>Alphaproteobacteria</taxon>
        <taxon>Sphingomonadales</taxon>
        <taxon>Sphingomonadaceae</taxon>
        <taxon>Sphingomonas</taxon>
    </lineage>
</organism>
<feature type="transmembrane region" description="Helical" evidence="1">
    <location>
        <begin position="80"/>
        <end position="99"/>
    </location>
</feature>
<dbReference type="PANTHER" id="PTHR30273">
    <property type="entry name" value="PERIPLASMIC SIGNAL SENSOR AND SIGMA FACTOR ACTIVATOR FECR-RELATED"/>
    <property type="match status" value="1"/>
</dbReference>
<reference evidence="4 5" key="1">
    <citation type="submission" date="2021-08" db="EMBL/GenBank/DDBJ databases">
        <authorList>
            <person name="Tuo L."/>
        </authorList>
    </citation>
    <scope>NUCLEOTIDE SEQUENCE [LARGE SCALE GENOMIC DNA]</scope>
    <source>
        <strain evidence="4 5">JCM 31229</strain>
    </source>
</reference>
<dbReference type="EMBL" id="JAINVV010000006">
    <property type="protein sequence ID" value="MBY8823358.1"/>
    <property type="molecule type" value="Genomic_DNA"/>
</dbReference>
<dbReference type="Pfam" id="PF04773">
    <property type="entry name" value="FecR"/>
    <property type="match status" value="1"/>
</dbReference>
<proteinExistence type="predicted"/>
<evidence type="ECO:0000313" key="5">
    <source>
        <dbReference type="Proteomes" id="UP000706039"/>
    </source>
</evidence>
<protein>
    <submittedName>
        <fullName evidence="4">FecR domain-containing protein</fullName>
    </submittedName>
</protein>
<dbReference type="Proteomes" id="UP000706039">
    <property type="component" value="Unassembled WGS sequence"/>
</dbReference>
<dbReference type="Gene3D" id="2.60.120.1440">
    <property type="match status" value="1"/>
</dbReference>
<dbReference type="InterPro" id="IPR032623">
    <property type="entry name" value="FecR_N"/>
</dbReference>
<keyword evidence="5" id="KW-1185">Reference proteome</keyword>
<feature type="domain" description="FecR protein" evidence="2">
    <location>
        <begin position="106"/>
        <end position="198"/>
    </location>
</feature>
<evidence type="ECO:0000313" key="4">
    <source>
        <dbReference type="EMBL" id="MBY8823358.1"/>
    </source>
</evidence>